<accession>A0ABS7NMH7</accession>
<reference evidence="1 2" key="1">
    <citation type="submission" date="2021-06" db="EMBL/GenBank/DDBJ databases">
        <title>50 bacteria genomes isolated from Dapeng, Shenzhen, China.</title>
        <authorList>
            <person name="Zheng W."/>
            <person name="Yu S."/>
            <person name="Huang Y."/>
        </authorList>
    </citation>
    <scope>NUCLEOTIDE SEQUENCE [LARGE SCALE GENOMIC DNA]</scope>
    <source>
        <strain evidence="1 2">DP1N14-2</strain>
    </source>
</reference>
<gene>
    <name evidence="1" type="ORF">KUV26_21470</name>
</gene>
<dbReference type="RefSeq" id="WP_222509935.1">
    <property type="nucleotide sequence ID" value="NZ_JAHVJA010000016.1"/>
</dbReference>
<organism evidence="1 2">
    <name type="scientific">Leisingera daeponensis</name>
    <dbReference type="NCBI Taxonomy" id="405746"/>
    <lineage>
        <taxon>Bacteria</taxon>
        <taxon>Pseudomonadati</taxon>
        <taxon>Pseudomonadota</taxon>
        <taxon>Alphaproteobacteria</taxon>
        <taxon>Rhodobacterales</taxon>
        <taxon>Roseobacteraceae</taxon>
        <taxon>Leisingera</taxon>
    </lineage>
</organism>
<dbReference type="EMBL" id="JAHVJA010000016">
    <property type="protein sequence ID" value="MBY6142012.1"/>
    <property type="molecule type" value="Genomic_DNA"/>
</dbReference>
<proteinExistence type="predicted"/>
<comment type="caution">
    <text evidence="1">The sequence shown here is derived from an EMBL/GenBank/DDBJ whole genome shotgun (WGS) entry which is preliminary data.</text>
</comment>
<keyword evidence="2" id="KW-1185">Reference proteome</keyword>
<name>A0ABS7NMH7_9RHOB</name>
<evidence type="ECO:0000313" key="1">
    <source>
        <dbReference type="EMBL" id="MBY6142012.1"/>
    </source>
</evidence>
<dbReference type="Proteomes" id="UP000766629">
    <property type="component" value="Unassembled WGS sequence"/>
</dbReference>
<evidence type="ECO:0000313" key="2">
    <source>
        <dbReference type="Proteomes" id="UP000766629"/>
    </source>
</evidence>
<protein>
    <recommendedName>
        <fullName evidence="3">Transcription elongation factor GreA/GreB C-terminal domain-containing protein</fullName>
    </recommendedName>
</protein>
<sequence>MTFAKSTQLPAGSDFRSLFERSAVETGFLLTVEDRFGIERLIHRRGTRNAPSPALLNGLLRHKLRISRGAPWPAPPELVVAGCYVTYMISGGGARSGVLSMSPAPAPGRILIASLLGATLVGMRKMQKVPLLRDDGQIETIVVLDVGPAPDRGPA</sequence>
<evidence type="ECO:0008006" key="3">
    <source>
        <dbReference type="Google" id="ProtNLM"/>
    </source>
</evidence>